<sequence length="1048" mass="110951">MGDARPLSTQQHSLAHPPLAPSPYPPPLARAQTQTHHYPTHAPPTQPPFHHHSSEGTHPCRPTTTTPTTLSRDRTLRAPHPANRALRSGGYPSHPQRPASAAPAPYAHPSSTRASHNPHSGGPRSPSYPPPSPAPTGPYPPIVASPTTLSPPVPAPPHSPYAGFARSPPPGVLPTQAVPPRAYAASVPPLLPAGPATDAASRRRPSQAELEQEAVERAMQQGLETEQRRLAALAHEEERLVLLTLEESTASAALEQLRANALERERTQAEERALRDAVLRSRSEAEGQRREEERRRREEECEVLRVMAVSRRESEEGKGKGKGKVVVDEGEEAEREEEDELDRREREALELAMQLSLQEEEKRRIWRGGLSVANADDAPDAIVVAPSSGSAAPTFVAHPPAVDPHAASYFPTSSSSSAFPSGEDPADPAPPAYELAPHAHELDSPSDVIIGPGRPLPLPPAHAPARLRRPSVRQDIKAAYPSFAPYAREGDGGGGGRSGSVVPSESGGALSMAASAGSFEEEEVVAVGSSWSGVGAREGGQGGFVEEPERLGWGGEGLRIGEEEDPFDDRFGEEAEQQEEEDEGAGRLVTGEGDEARRDEQLQERDLFAEVLARRATQRLRSTEAYPARPVVAVDRVDPAAWTSADEARTTEDDQRTPTGPDPPALARVAQPVSAPSTPEPSSFLEPPASTPARIPSNSAPTSPTSSSSHLRSDPSSGGFVEDLGSLVPFADEHVLRDVRWGFVDDETSSAGRYPRLEHEGDFPRGAQLSAVRGADGAQAYRAFAVEARTWQGLLIFLMWHGNSRFEAAPSDLEKDKAGLGLRVAVSVDFFRSGRQASSAVSIRPPRVRVRLSLLLPPEDPALAPPARRTGATGGFALAGPAALEPVAPSVRLVLAAQPVLPLTLADLATLLSRAHTASRSYMRLAGAGAGAGSATMASASASGLGGGGGSAPLGPVAEGRVVLAQAVDLFRRLNGEEVPRGDVHGRGGGGREEEEEEVSVLDRLKARLRRRRGPRVIEGGGRGRARAETGGGALPEGATLITPFALG</sequence>
<evidence type="ECO:0000256" key="1">
    <source>
        <dbReference type="SAM" id="Coils"/>
    </source>
</evidence>
<feature type="region of interest" description="Disordered" evidence="2">
    <location>
        <begin position="310"/>
        <end position="345"/>
    </location>
</feature>
<feature type="compositionally biased region" description="Basic and acidic residues" evidence="2">
    <location>
        <begin position="646"/>
        <end position="656"/>
    </location>
</feature>
<comment type="caution">
    <text evidence="3">The sequence shown here is derived from an EMBL/GenBank/DDBJ whole genome shotgun (WGS) entry which is preliminary data.</text>
</comment>
<dbReference type="STRING" id="5288.A0A5C5G4M3"/>
<feature type="compositionally biased region" description="Low complexity" evidence="2">
    <location>
        <begin position="57"/>
        <end position="70"/>
    </location>
</feature>
<keyword evidence="4" id="KW-1185">Reference proteome</keyword>
<dbReference type="InterPro" id="IPR003903">
    <property type="entry name" value="UIM_dom"/>
</dbReference>
<dbReference type="PROSITE" id="PS50330">
    <property type="entry name" value="UIM"/>
    <property type="match status" value="1"/>
</dbReference>
<feature type="region of interest" description="Disordered" evidence="2">
    <location>
        <begin position="1"/>
        <end position="222"/>
    </location>
</feature>
<dbReference type="OrthoDB" id="2529658at2759"/>
<feature type="compositionally biased region" description="Low complexity" evidence="2">
    <location>
        <begin position="696"/>
        <end position="717"/>
    </location>
</feature>
<reference evidence="3 4" key="1">
    <citation type="submission" date="2019-03" db="EMBL/GenBank/DDBJ databases">
        <title>Rhodosporidium diobovatum UCD-FST 08-225 genome sequencing, assembly, and annotation.</title>
        <authorList>
            <person name="Fakankun I.U."/>
            <person name="Fristensky B."/>
            <person name="Levin D.B."/>
        </authorList>
    </citation>
    <scope>NUCLEOTIDE SEQUENCE [LARGE SCALE GENOMIC DNA]</scope>
    <source>
        <strain evidence="3 4">UCD-FST 08-225</strain>
    </source>
</reference>
<feature type="region of interest" description="Disordered" evidence="2">
    <location>
        <begin position="1016"/>
        <end position="1037"/>
    </location>
</feature>
<feature type="compositionally biased region" description="Low complexity" evidence="2">
    <location>
        <begin position="92"/>
        <end position="111"/>
    </location>
</feature>
<proteinExistence type="predicted"/>
<keyword evidence="1" id="KW-0175">Coiled coil</keyword>
<organism evidence="3 4">
    <name type="scientific">Rhodotorula diobovata</name>
    <dbReference type="NCBI Taxonomy" id="5288"/>
    <lineage>
        <taxon>Eukaryota</taxon>
        <taxon>Fungi</taxon>
        <taxon>Dikarya</taxon>
        <taxon>Basidiomycota</taxon>
        <taxon>Pucciniomycotina</taxon>
        <taxon>Microbotryomycetes</taxon>
        <taxon>Sporidiobolales</taxon>
        <taxon>Sporidiobolaceae</taxon>
        <taxon>Rhodotorula</taxon>
    </lineage>
</organism>
<feature type="compositionally biased region" description="Acidic residues" evidence="2">
    <location>
        <begin position="574"/>
        <end position="583"/>
    </location>
</feature>
<feature type="region of interest" description="Disordered" evidence="2">
    <location>
        <begin position="484"/>
        <end position="515"/>
    </location>
</feature>
<dbReference type="EMBL" id="SOZI01000012">
    <property type="protein sequence ID" value="TNY23332.1"/>
    <property type="molecule type" value="Genomic_DNA"/>
</dbReference>
<accession>A0A5C5G4M3</accession>
<feature type="compositionally biased region" description="Basic and acidic residues" evidence="2">
    <location>
        <begin position="310"/>
        <end position="319"/>
    </location>
</feature>
<feature type="region of interest" description="Disordered" evidence="2">
    <location>
        <begin position="979"/>
        <end position="998"/>
    </location>
</feature>
<name>A0A5C5G4M3_9BASI</name>
<feature type="coiled-coil region" evidence="1">
    <location>
        <begin position="245"/>
        <end position="302"/>
    </location>
</feature>
<feature type="compositionally biased region" description="Pro residues" evidence="2">
    <location>
        <begin position="18"/>
        <end position="28"/>
    </location>
</feature>
<gene>
    <name evidence="3" type="ORF">DMC30DRAFT_414204</name>
</gene>
<feature type="region of interest" description="Disordered" evidence="2">
    <location>
        <begin position="533"/>
        <end position="602"/>
    </location>
</feature>
<dbReference type="AlphaFoldDB" id="A0A5C5G4M3"/>
<protein>
    <submittedName>
        <fullName evidence="3">Uncharacterized protein</fullName>
    </submittedName>
</protein>
<feature type="compositionally biased region" description="Acidic residues" evidence="2">
    <location>
        <begin position="328"/>
        <end position="340"/>
    </location>
</feature>
<feature type="compositionally biased region" description="Pro residues" evidence="2">
    <location>
        <begin position="126"/>
        <end position="159"/>
    </location>
</feature>
<evidence type="ECO:0000313" key="4">
    <source>
        <dbReference type="Proteomes" id="UP000311382"/>
    </source>
</evidence>
<evidence type="ECO:0000313" key="3">
    <source>
        <dbReference type="EMBL" id="TNY23332.1"/>
    </source>
</evidence>
<feature type="region of interest" description="Disordered" evidence="2">
    <location>
        <begin position="403"/>
        <end position="472"/>
    </location>
</feature>
<evidence type="ECO:0000256" key="2">
    <source>
        <dbReference type="SAM" id="MobiDB-lite"/>
    </source>
</evidence>
<feature type="compositionally biased region" description="Low complexity" evidence="2">
    <location>
        <begin position="499"/>
        <end position="515"/>
    </location>
</feature>
<feature type="region of interest" description="Disordered" evidence="2">
    <location>
        <begin position="617"/>
        <end position="718"/>
    </location>
</feature>
<dbReference type="Proteomes" id="UP000311382">
    <property type="component" value="Unassembled WGS sequence"/>
</dbReference>
<feature type="compositionally biased region" description="Basic and acidic residues" evidence="2">
    <location>
        <begin position="979"/>
        <end position="992"/>
    </location>
</feature>
<feature type="compositionally biased region" description="Low complexity" evidence="2">
    <location>
        <begin position="403"/>
        <end position="421"/>
    </location>
</feature>